<dbReference type="PANTHER" id="PTHR36766">
    <property type="entry name" value="PLANT BROAD-SPECTRUM MILDEW RESISTANCE PROTEIN RPW8"/>
    <property type="match status" value="1"/>
</dbReference>
<dbReference type="SUPFAM" id="SSF52540">
    <property type="entry name" value="P-loop containing nucleoside triphosphate hydrolases"/>
    <property type="match status" value="1"/>
</dbReference>
<dbReference type="Proteomes" id="UP001603857">
    <property type="component" value="Unassembled WGS sequence"/>
</dbReference>
<name>A0ABD1MJF4_9FABA</name>
<sequence length="199" mass="22110">MAATVVGGAFLSTFLDVLFDKLASPDVVNLICGKKFDKKLLQQLETTLRVVGAVLDDAEKKQITDSNVDQWLTTLKDVVYEADDLLDEVFTKAATPKKVRNFFSHFSYRKIITKLEDIVVRLESVLRLKESLDLKEIAMENSAPWKVSSTSLEDGSHIYGRDKDKEVIFKLLQEDSRDGEDVSVIPIVGMGGVGKTALA</sequence>
<organism evidence="6 7">
    <name type="scientific">Flemingia macrophylla</name>
    <dbReference type="NCBI Taxonomy" id="520843"/>
    <lineage>
        <taxon>Eukaryota</taxon>
        <taxon>Viridiplantae</taxon>
        <taxon>Streptophyta</taxon>
        <taxon>Embryophyta</taxon>
        <taxon>Tracheophyta</taxon>
        <taxon>Spermatophyta</taxon>
        <taxon>Magnoliopsida</taxon>
        <taxon>eudicotyledons</taxon>
        <taxon>Gunneridae</taxon>
        <taxon>Pentapetalae</taxon>
        <taxon>rosids</taxon>
        <taxon>fabids</taxon>
        <taxon>Fabales</taxon>
        <taxon>Fabaceae</taxon>
        <taxon>Papilionoideae</taxon>
        <taxon>50 kb inversion clade</taxon>
        <taxon>NPAAA clade</taxon>
        <taxon>indigoferoid/millettioid clade</taxon>
        <taxon>Phaseoleae</taxon>
        <taxon>Flemingia</taxon>
    </lineage>
</organism>
<dbReference type="Gene3D" id="3.40.50.300">
    <property type="entry name" value="P-loop containing nucleotide triphosphate hydrolases"/>
    <property type="match status" value="1"/>
</dbReference>
<dbReference type="PANTHER" id="PTHR36766:SF40">
    <property type="entry name" value="DISEASE RESISTANCE PROTEIN RGA3"/>
    <property type="match status" value="1"/>
</dbReference>
<keyword evidence="2" id="KW-0547">Nucleotide-binding</keyword>
<dbReference type="Pfam" id="PF18052">
    <property type="entry name" value="Rx_N"/>
    <property type="match status" value="1"/>
</dbReference>
<evidence type="ECO:0000256" key="2">
    <source>
        <dbReference type="ARBA" id="ARBA00022741"/>
    </source>
</evidence>
<dbReference type="InterPro" id="IPR041118">
    <property type="entry name" value="Rx_N"/>
</dbReference>
<proteinExistence type="predicted"/>
<keyword evidence="3" id="KW-0611">Plant defense</keyword>
<evidence type="ECO:0000313" key="7">
    <source>
        <dbReference type="Proteomes" id="UP001603857"/>
    </source>
</evidence>
<keyword evidence="7" id="KW-1185">Reference proteome</keyword>
<evidence type="ECO:0000313" key="6">
    <source>
        <dbReference type="EMBL" id="KAL2335940.1"/>
    </source>
</evidence>
<evidence type="ECO:0000256" key="1">
    <source>
        <dbReference type="ARBA" id="ARBA00022737"/>
    </source>
</evidence>
<dbReference type="InterPro" id="IPR027417">
    <property type="entry name" value="P-loop_NTPase"/>
</dbReference>
<keyword evidence="1" id="KW-0677">Repeat</keyword>
<dbReference type="Gene3D" id="1.20.5.4130">
    <property type="match status" value="1"/>
</dbReference>
<reference evidence="6 7" key="1">
    <citation type="submission" date="2024-08" db="EMBL/GenBank/DDBJ databases">
        <title>Insights into the chromosomal genome structure of Flemingia macrophylla.</title>
        <authorList>
            <person name="Ding Y."/>
            <person name="Zhao Y."/>
            <person name="Bi W."/>
            <person name="Wu M."/>
            <person name="Zhao G."/>
            <person name="Gong Y."/>
            <person name="Li W."/>
            <person name="Zhang P."/>
        </authorList>
    </citation>
    <scope>NUCLEOTIDE SEQUENCE [LARGE SCALE GENOMIC DNA]</scope>
    <source>
        <strain evidence="6">DYQJB</strain>
        <tissue evidence="6">Leaf</tissue>
    </source>
</reference>
<dbReference type="EMBL" id="JBGMDY010000004">
    <property type="protein sequence ID" value="KAL2335940.1"/>
    <property type="molecule type" value="Genomic_DNA"/>
</dbReference>
<keyword evidence="4" id="KW-0067">ATP-binding</keyword>
<dbReference type="GO" id="GO:0006952">
    <property type="term" value="P:defense response"/>
    <property type="evidence" value="ECO:0007669"/>
    <property type="project" value="UniProtKB-KW"/>
</dbReference>
<dbReference type="GO" id="GO:0005524">
    <property type="term" value="F:ATP binding"/>
    <property type="evidence" value="ECO:0007669"/>
    <property type="project" value="UniProtKB-KW"/>
</dbReference>
<gene>
    <name evidence="6" type="ORF">Fmac_010386</name>
</gene>
<protein>
    <recommendedName>
        <fullName evidence="5">Disease resistance N-terminal domain-containing protein</fullName>
    </recommendedName>
</protein>
<comment type="caution">
    <text evidence="6">The sequence shown here is derived from an EMBL/GenBank/DDBJ whole genome shotgun (WGS) entry which is preliminary data.</text>
</comment>
<evidence type="ECO:0000256" key="3">
    <source>
        <dbReference type="ARBA" id="ARBA00022821"/>
    </source>
</evidence>
<feature type="domain" description="Disease resistance N-terminal" evidence="5">
    <location>
        <begin position="10"/>
        <end position="99"/>
    </location>
</feature>
<dbReference type="AlphaFoldDB" id="A0ABD1MJF4"/>
<evidence type="ECO:0000259" key="5">
    <source>
        <dbReference type="Pfam" id="PF18052"/>
    </source>
</evidence>
<accession>A0ABD1MJF4</accession>
<evidence type="ECO:0000256" key="4">
    <source>
        <dbReference type="ARBA" id="ARBA00022840"/>
    </source>
</evidence>